<organism evidence="2 3">
    <name type="scientific">Mongoliibacter ruber</name>
    <dbReference type="NCBI Taxonomy" id="1750599"/>
    <lineage>
        <taxon>Bacteria</taxon>
        <taxon>Pseudomonadati</taxon>
        <taxon>Bacteroidota</taxon>
        <taxon>Cytophagia</taxon>
        <taxon>Cytophagales</taxon>
        <taxon>Cyclobacteriaceae</taxon>
        <taxon>Mongoliibacter</taxon>
    </lineage>
</organism>
<evidence type="ECO:0000313" key="3">
    <source>
        <dbReference type="Proteomes" id="UP000238157"/>
    </source>
</evidence>
<keyword evidence="3" id="KW-1185">Reference proteome</keyword>
<dbReference type="AlphaFoldDB" id="A0A2T0WEQ7"/>
<feature type="compositionally biased region" description="Polar residues" evidence="1">
    <location>
        <begin position="32"/>
        <end position="60"/>
    </location>
</feature>
<dbReference type="EMBL" id="PVTR01000014">
    <property type="protein sequence ID" value="PRY85172.1"/>
    <property type="molecule type" value="Genomic_DNA"/>
</dbReference>
<accession>A0A2T0WEQ7</accession>
<comment type="caution">
    <text evidence="2">The sequence shown here is derived from an EMBL/GenBank/DDBJ whole genome shotgun (WGS) entry which is preliminary data.</text>
</comment>
<protein>
    <submittedName>
        <fullName evidence="2">Glycosyl transferase family WbsX</fullName>
    </submittedName>
</protein>
<sequence length="556" mass="64718">MKIFWPYLLIFGILVTDPEGCEQNSNDEGEDNTSQTDISSESEIFQENSVEPSSSDQMRTSEGLENESKQMIGVYFMPSWSTSADPNQDRDSFWSCLTGRGDCASLQNTATWGPKGRIYNRQFPYEGPYLNRKPIAELKGFYKRDDPAVARKQLQYMKSNGIDFFAFNWFFGRHYYYHLYFGPQSKIYYPEGWKIDPNRDGRVAVPGLEEWNEQLEVLLSENLKLPAAEQMKWAINWCDDSDERWRAWLDVGSPESMSAGRNYEGEKPDKALYLQVHDKITQLWIDKYFKRKDYLKSDDGRPIVYFYFPQDTESRASFYGITMKELLDRSKALARKNGLNGIKFIAVASGAMMPNERMYGMPTRWQANNPSEPWRGGRYTDRILFQDYVPRLKGMGFEGLTGYVYHNHYRQDNKSYADMRKTYRSHWQEWSEFFKNDKEFEYQVPVAMGWDMRPAGGTWPQQTGFPSEPIKDRVHSNKSTFKAKLEEAKKQSEKYHSSNGNTIMICCWNEYLEGNYIEPTEGHGFDYLEAVKEVFMDRRTGFIPSPPASVASSTSP</sequence>
<proteinExistence type="predicted"/>
<gene>
    <name evidence="2" type="ORF">CLW00_11480</name>
</gene>
<evidence type="ECO:0000256" key="1">
    <source>
        <dbReference type="SAM" id="MobiDB-lite"/>
    </source>
</evidence>
<dbReference type="Proteomes" id="UP000238157">
    <property type="component" value="Unassembled WGS sequence"/>
</dbReference>
<dbReference type="InterPro" id="IPR032719">
    <property type="entry name" value="WbsX"/>
</dbReference>
<feature type="region of interest" description="Disordered" evidence="1">
    <location>
        <begin position="21"/>
        <end position="64"/>
    </location>
</feature>
<dbReference type="Pfam" id="PF14307">
    <property type="entry name" value="Glyco_tran_WbsX"/>
    <property type="match status" value="1"/>
</dbReference>
<keyword evidence="2" id="KW-0808">Transferase</keyword>
<reference evidence="2 3" key="1">
    <citation type="submission" date="2018-03" db="EMBL/GenBank/DDBJ databases">
        <title>Genomic Encyclopedia of Archaeal and Bacterial Type Strains, Phase II (KMG-II): from individual species to whole genera.</title>
        <authorList>
            <person name="Goeker M."/>
        </authorList>
    </citation>
    <scope>NUCLEOTIDE SEQUENCE [LARGE SCALE GENOMIC DNA]</scope>
    <source>
        <strain evidence="2 3">DSM 27929</strain>
    </source>
</reference>
<dbReference type="GO" id="GO:0016740">
    <property type="term" value="F:transferase activity"/>
    <property type="evidence" value="ECO:0007669"/>
    <property type="project" value="UniProtKB-KW"/>
</dbReference>
<dbReference type="Gene3D" id="3.20.20.80">
    <property type="entry name" value="Glycosidases"/>
    <property type="match status" value="1"/>
</dbReference>
<dbReference type="OrthoDB" id="9816424at2"/>
<dbReference type="RefSeq" id="WP_106135237.1">
    <property type="nucleotide sequence ID" value="NZ_PVTR01000014.1"/>
</dbReference>
<dbReference type="PANTHER" id="PTHR41244:SF1">
    <property type="entry name" value="GLYCOSYLTRANSFERASE"/>
    <property type="match status" value="1"/>
</dbReference>
<name>A0A2T0WEQ7_9BACT</name>
<evidence type="ECO:0000313" key="2">
    <source>
        <dbReference type="EMBL" id="PRY85172.1"/>
    </source>
</evidence>
<dbReference type="PANTHER" id="PTHR41244">
    <property type="entry name" value="RHAMNAN SYNTHESIS F"/>
    <property type="match status" value="1"/>
</dbReference>